<dbReference type="EMBL" id="CANTFM010000864">
    <property type="protein sequence ID" value="CAI5731099.1"/>
    <property type="molecule type" value="Genomic_DNA"/>
</dbReference>
<dbReference type="PROSITE" id="PS01358">
    <property type="entry name" value="ZF_RANBP2_1"/>
    <property type="match status" value="1"/>
</dbReference>
<keyword evidence="8" id="KW-1185">Reference proteome</keyword>
<organism evidence="7 8">
    <name type="scientific">Peronospora destructor</name>
    <dbReference type="NCBI Taxonomy" id="86335"/>
    <lineage>
        <taxon>Eukaryota</taxon>
        <taxon>Sar</taxon>
        <taxon>Stramenopiles</taxon>
        <taxon>Oomycota</taxon>
        <taxon>Peronosporomycetes</taxon>
        <taxon>Peronosporales</taxon>
        <taxon>Peronosporaceae</taxon>
        <taxon>Peronospora</taxon>
    </lineage>
</organism>
<evidence type="ECO:0000313" key="8">
    <source>
        <dbReference type="Proteomes" id="UP001162029"/>
    </source>
</evidence>
<evidence type="ECO:0000313" key="7">
    <source>
        <dbReference type="EMBL" id="CAI5731099.1"/>
    </source>
</evidence>
<dbReference type="InterPro" id="IPR001876">
    <property type="entry name" value="Znf_RanBP2"/>
</dbReference>
<evidence type="ECO:0000256" key="5">
    <source>
        <dbReference type="SAM" id="MobiDB-lite"/>
    </source>
</evidence>
<protein>
    <recommendedName>
        <fullName evidence="6">RanBP2-type domain-containing protein</fullName>
    </recommendedName>
</protein>
<feature type="region of interest" description="Disordered" evidence="5">
    <location>
        <begin position="1"/>
        <end position="77"/>
    </location>
</feature>
<dbReference type="Proteomes" id="UP001162029">
    <property type="component" value="Unassembled WGS sequence"/>
</dbReference>
<evidence type="ECO:0000259" key="6">
    <source>
        <dbReference type="PROSITE" id="PS50199"/>
    </source>
</evidence>
<accession>A0AAV0U2V5</accession>
<keyword evidence="1" id="KW-0479">Metal-binding</keyword>
<dbReference type="PROSITE" id="PS50199">
    <property type="entry name" value="ZF_RANBP2_2"/>
    <property type="match status" value="1"/>
</dbReference>
<feature type="domain" description="RanBP2-type" evidence="6">
    <location>
        <begin position="142"/>
        <end position="173"/>
    </location>
</feature>
<sequence>MATSRNSSEPRDRTPGSHSHVRQLSGRSKTPVLRRESSRKSRSRSSPSSEKRGYKKQKTHSKKCHPKHKKEQMKEAEDNRLLFHSVEGGEGKKCEGLPVETAPVDAKSFFEQLQKQEAAKKPVGTVHSRGLPTPMSATMISTLDKWECSKAGCGHMNFKHAAACNKCKAMKRMTEWR</sequence>
<keyword evidence="2 4" id="KW-0863">Zinc-finger</keyword>
<dbReference type="GO" id="GO:0008270">
    <property type="term" value="F:zinc ion binding"/>
    <property type="evidence" value="ECO:0007669"/>
    <property type="project" value="UniProtKB-KW"/>
</dbReference>
<evidence type="ECO:0000256" key="4">
    <source>
        <dbReference type="PROSITE-ProRule" id="PRU00322"/>
    </source>
</evidence>
<evidence type="ECO:0000256" key="1">
    <source>
        <dbReference type="ARBA" id="ARBA00022723"/>
    </source>
</evidence>
<reference evidence="7" key="1">
    <citation type="submission" date="2022-12" db="EMBL/GenBank/DDBJ databases">
        <authorList>
            <person name="Webb A."/>
        </authorList>
    </citation>
    <scope>NUCLEOTIDE SEQUENCE</scope>
    <source>
        <strain evidence="7">Pd1</strain>
    </source>
</reference>
<name>A0AAV0U2V5_9STRA</name>
<dbReference type="SMART" id="SM00547">
    <property type="entry name" value="ZnF_RBZ"/>
    <property type="match status" value="1"/>
</dbReference>
<feature type="compositionally biased region" description="Basic residues" evidence="5">
    <location>
        <begin position="53"/>
        <end position="71"/>
    </location>
</feature>
<dbReference type="SUPFAM" id="SSF90209">
    <property type="entry name" value="Ran binding protein zinc finger-like"/>
    <property type="match status" value="1"/>
</dbReference>
<dbReference type="Gene3D" id="4.10.1060.10">
    <property type="entry name" value="Zinc finger, RanBP2-type"/>
    <property type="match status" value="1"/>
</dbReference>
<keyword evidence="3" id="KW-0862">Zinc</keyword>
<proteinExistence type="predicted"/>
<evidence type="ECO:0000256" key="2">
    <source>
        <dbReference type="ARBA" id="ARBA00022771"/>
    </source>
</evidence>
<dbReference type="InterPro" id="IPR036443">
    <property type="entry name" value="Znf_RanBP2_sf"/>
</dbReference>
<evidence type="ECO:0000256" key="3">
    <source>
        <dbReference type="ARBA" id="ARBA00022833"/>
    </source>
</evidence>
<comment type="caution">
    <text evidence="7">The sequence shown here is derived from an EMBL/GenBank/DDBJ whole genome shotgun (WGS) entry which is preliminary data.</text>
</comment>
<dbReference type="AlphaFoldDB" id="A0AAV0U2V5"/>
<gene>
    <name evidence="7" type="ORF">PDE001_LOCUS4708</name>
</gene>